<protein>
    <submittedName>
        <fullName evidence="1">Uncharacterized protein</fullName>
    </submittedName>
</protein>
<proteinExistence type="predicted"/>
<accession>A0A0J1HXK3</accession>
<reference evidence="1 2" key="1">
    <citation type="submission" date="2015-05" db="EMBL/GenBank/DDBJ databases">
        <title>Whole genome sequence and identification of bacterial endophytes from Costus igneus.</title>
        <authorList>
            <person name="Lee Y.P."/>
            <person name="Gan H.M."/>
            <person name="Eng W."/>
            <person name="Wheatley M.S."/>
            <person name="Caraballo A."/>
            <person name="Polter S."/>
            <person name="Savka M.A."/>
            <person name="Hudson A.O."/>
        </authorList>
    </citation>
    <scope>NUCLEOTIDE SEQUENCE [LARGE SCALE GENOMIC DNA]</scope>
    <source>
        <strain evidence="1 2">RIT375</strain>
    </source>
</reference>
<evidence type="ECO:0000313" key="2">
    <source>
        <dbReference type="Proteomes" id="UP000035904"/>
    </source>
</evidence>
<gene>
    <name evidence="1" type="ORF">ABW01_13680</name>
</gene>
<dbReference type="Proteomes" id="UP000035904">
    <property type="component" value="Unassembled WGS sequence"/>
</dbReference>
<comment type="caution">
    <text evidence="1">The sequence shown here is derived from an EMBL/GenBank/DDBJ whole genome shotgun (WGS) entry which is preliminary data.</text>
</comment>
<sequence>MEKNEKLSEELTPHKVFESFVNRTARSNRKFKSYGIDLTTTQNSLVNPFEIVTKEGLTFKDLLDDNENLRAYDEVAKEKNISYSNWIDAVEKLRIFQRTTYHLEEPDKFDKQLSLVEIFKHLLELYKNHNQPISCALVTVIEFAFKCKDEAAYKQFNNWFERTYYSNGVKKEEFYFPIIDEAPLVVGEEPFVFLRLK</sequence>
<dbReference type="RefSeq" id="WP_047956702.1">
    <property type="nucleotide sequence ID" value="NZ_LDPG01000007.1"/>
</dbReference>
<dbReference type="EMBL" id="LDPG01000007">
    <property type="protein sequence ID" value="KLV18418.1"/>
    <property type="molecule type" value="Genomic_DNA"/>
</dbReference>
<name>A0A0J1HXK3_BACAN</name>
<evidence type="ECO:0000313" key="1">
    <source>
        <dbReference type="EMBL" id="KLV18418.1"/>
    </source>
</evidence>
<dbReference type="PATRIC" id="fig|1392.242.peg.5776"/>
<dbReference type="AlphaFoldDB" id="A0A0J1HXK3"/>
<organism evidence="1 2">
    <name type="scientific">Bacillus anthracis</name>
    <name type="common">anthrax bacterium</name>
    <dbReference type="NCBI Taxonomy" id="1392"/>
    <lineage>
        <taxon>Bacteria</taxon>
        <taxon>Bacillati</taxon>
        <taxon>Bacillota</taxon>
        <taxon>Bacilli</taxon>
        <taxon>Bacillales</taxon>
        <taxon>Bacillaceae</taxon>
        <taxon>Bacillus</taxon>
        <taxon>Bacillus cereus group</taxon>
    </lineage>
</organism>